<keyword evidence="3" id="KW-1185">Reference proteome</keyword>
<organism evidence="2 3">
    <name type="scientific">Legionella santicrucis</name>
    <dbReference type="NCBI Taxonomy" id="45074"/>
    <lineage>
        <taxon>Bacteria</taxon>
        <taxon>Pseudomonadati</taxon>
        <taxon>Pseudomonadota</taxon>
        <taxon>Gammaproteobacteria</taxon>
        <taxon>Legionellales</taxon>
        <taxon>Legionellaceae</taxon>
        <taxon>Legionella</taxon>
    </lineage>
</organism>
<keyword evidence="1" id="KW-0472">Membrane</keyword>
<accession>A0A0W0YIP9</accession>
<dbReference type="Proteomes" id="UP000054703">
    <property type="component" value="Unassembled WGS sequence"/>
</dbReference>
<evidence type="ECO:0000313" key="2">
    <source>
        <dbReference type="EMBL" id="KTD56738.1"/>
    </source>
</evidence>
<dbReference type="STRING" id="45074.Lsan_2898"/>
<evidence type="ECO:0000256" key="1">
    <source>
        <dbReference type="SAM" id="Phobius"/>
    </source>
</evidence>
<proteinExistence type="predicted"/>
<dbReference type="EMBL" id="LNYU01000081">
    <property type="protein sequence ID" value="KTD56738.1"/>
    <property type="molecule type" value="Genomic_DNA"/>
</dbReference>
<feature type="transmembrane region" description="Helical" evidence="1">
    <location>
        <begin position="51"/>
        <end position="71"/>
    </location>
</feature>
<evidence type="ECO:0000313" key="3">
    <source>
        <dbReference type="Proteomes" id="UP000054703"/>
    </source>
</evidence>
<dbReference type="PATRIC" id="fig|45074.5.peg.3112"/>
<keyword evidence="1" id="KW-1133">Transmembrane helix</keyword>
<reference evidence="2 3" key="1">
    <citation type="submission" date="2015-11" db="EMBL/GenBank/DDBJ databases">
        <title>Genomic analysis of 38 Legionella species identifies large and diverse effector repertoires.</title>
        <authorList>
            <person name="Burstein D."/>
            <person name="Amaro F."/>
            <person name="Zusman T."/>
            <person name="Lifshitz Z."/>
            <person name="Cohen O."/>
            <person name="Gilbert J.A."/>
            <person name="Pupko T."/>
            <person name="Shuman H.A."/>
            <person name="Segal G."/>
        </authorList>
    </citation>
    <scope>NUCLEOTIDE SEQUENCE [LARGE SCALE GENOMIC DNA]</scope>
    <source>
        <strain evidence="2 3">SC-63-C7</strain>
    </source>
</reference>
<dbReference type="OrthoDB" id="5638532at2"/>
<protein>
    <submittedName>
        <fullName evidence="2">Uncharacterized protein</fullName>
    </submittedName>
</protein>
<gene>
    <name evidence="2" type="ORF">Lsan_2898</name>
</gene>
<dbReference type="RefSeq" id="WP_058514863.1">
    <property type="nucleotide sequence ID" value="NZ_CAAAIH010000044.1"/>
</dbReference>
<keyword evidence="1" id="KW-0812">Transmembrane</keyword>
<feature type="transmembrane region" description="Helical" evidence="1">
    <location>
        <begin position="12"/>
        <end position="31"/>
    </location>
</feature>
<dbReference type="AlphaFoldDB" id="A0A0W0YIP9"/>
<sequence length="110" mass="13355">MRNKYLRSTIIVMIQLILPLFGFLLFASQLLDHPQLINQLALDLKSHQSLFFIMRILFYMAFYFIWPVLINHQLAQKQLSVEPWQKQTAISARWYLLAMMLFFEILNYWR</sequence>
<feature type="transmembrane region" description="Helical" evidence="1">
    <location>
        <begin position="92"/>
        <end position="109"/>
    </location>
</feature>
<comment type="caution">
    <text evidence="2">The sequence shown here is derived from an EMBL/GenBank/DDBJ whole genome shotgun (WGS) entry which is preliminary data.</text>
</comment>
<name>A0A0W0YIP9_9GAMM</name>